<dbReference type="EMBL" id="CP099468">
    <property type="protein sequence ID" value="USQ87104.1"/>
    <property type="molecule type" value="Genomic_DNA"/>
</dbReference>
<feature type="compositionally biased region" description="Basic and acidic residues" evidence="1">
    <location>
        <begin position="18"/>
        <end position="31"/>
    </location>
</feature>
<feature type="compositionally biased region" description="Gly residues" evidence="1">
    <location>
        <begin position="200"/>
        <end position="210"/>
    </location>
</feature>
<reference evidence="3" key="1">
    <citation type="submission" date="2022-06" db="EMBL/GenBank/DDBJ databases">
        <title>Complete genome sequence of soil microorganisms Streptomyces sp. Qhu-M197 isolated from Alpine meadows habitats on the Tibetan Plateau.</title>
        <authorList>
            <person name="Zhang B."/>
            <person name="Xiang X."/>
            <person name="Fan J."/>
        </authorList>
    </citation>
    <scope>NUCLEOTIDE SEQUENCE</scope>
    <source>
        <strain evidence="3">Qhu-M197</strain>
    </source>
</reference>
<dbReference type="Pfam" id="PF01909">
    <property type="entry name" value="NTP_transf_2"/>
    <property type="match status" value="1"/>
</dbReference>
<dbReference type="Gene3D" id="3.30.460.10">
    <property type="entry name" value="Beta Polymerase, domain 2"/>
    <property type="match status" value="1"/>
</dbReference>
<gene>
    <name evidence="3" type="ORF">NFX46_27315</name>
</gene>
<feature type="region of interest" description="Disordered" evidence="1">
    <location>
        <begin position="187"/>
        <end position="210"/>
    </location>
</feature>
<evidence type="ECO:0000313" key="3">
    <source>
        <dbReference type="EMBL" id="USQ87104.1"/>
    </source>
</evidence>
<protein>
    <submittedName>
        <fullName evidence="3">Nucleotidyltransferase domain-containing protein</fullName>
    </submittedName>
</protein>
<dbReference type="SUPFAM" id="SSF81301">
    <property type="entry name" value="Nucleotidyltransferase"/>
    <property type="match status" value="1"/>
</dbReference>
<evidence type="ECO:0000256" key="1">
    <source>
        <dbReference type="SAM" id="MobiDB-lite"/>
    </source>
</evidence>
<accession>A0ABY4ZDI5</accession>
<evidence type="ECO:0000313" key="4">
    <source>
        <dbReference type="Proteomes" id="UP001056374"/>
    </source>
</evidence>
<sequence>MGDEEKRGDRVADEEERVEPVGDEEKRGDRVADEEERVEPAEVSAERRDEVRAVIERVTGWAAGREDVGGVLLVGSWARGAARADSDVDLVVLTTEPGRYAHDGVLARELALGEVIRNRAWGPVTEWRHITASGLEIEVGIGPVDWARTDPVDGGTRRVVTGGVRPLHDPRGLLGALIEACGRSAQVSSVPASLPKSRSGSGGGSATSRP</sequence>
<proteinExistence type="predicted"/>
<dbReference type="InterPro" id="IPR043519">
    <property type="entry name" value="NT_sf"/>
</dbReference>
<dbReference type="Proteomes" id="UP001056374">
    <property type="component" value="Chromosome"/>
</dbReference>
<name>A0ABY4ZDI5_9ACTN</name>
<dbReference type="RefSeq" id="WP_252552998.1">
    <property type="nucleotide sequence ID" value="NZ_CP099468.1"/>
</dbReference>
<organism evidence="3 4">
    <name type="scientific">Streptomyces phaeoluteigriseus</name>
    <dbReference type="NCBI Taxonomy" id="114686"/>
    <lineage>
        <taxon>Bacteria</taxon>
        <taxon>Bacillati</taxon>
        <taxon>Actinomycetota</taxon>
        <taxon>Actinomycetes</taxon>
        <taxon>Kitasatosporales</taxon>
        <taxon>Streptomycetaceae</taxon>
        <taxon>Streptomyces</taxon>
        <taxon>Streptomyces aurantiacus group</taxon>
    </lineage>
</organism>
<dbReference type="InterPro" id="IPR002934">
    <property type="entry name" value="Polymerase_NTP_transf_dom"/>
</dbReference>
<feature type="region of interest" description="Disordered" evidence="1">
    <location>
        <begin position="1"/>
        <end position="46"/>
    </location>
</feature>
<feature type="domain" description="Polymerase nucleotidyl transferase" evidence="2">
    <location>
        <begin position="68"/>
        <end position="113"/>
    </location>
</feature>
<feature type="compositionally biased region" description="Basic and acidic residues" evidence="1">
    <location>
        <begin position="1"/>
        <end position="11"/>
    </location>
</feature>
<keyword evidence="4" id="KW-1185">Reference proteome</keyword>
<evidence type="ECO:0000259" key="2">
    <source>
        <dbReference type="Pfam" id="PF01909"/>
    </source>
</evidence>
<dbReference type="CDD" id="cd05403">
    <property type="entry name" value="NT_KNTase_like"/>
    <property type="match status" value="1"/>
</dbReference>